<accession>A0A381XRN1</accession>
<reference evidence="2" key="1">
    <citation type="submission" date="2018-05" db="EMBL/GenBank/DDBJ databases">
        <authorList>
            <person name="Lanie J.A."/>
            <person name="Ng W.-L."/>
            <person name="Kazmierczak K.M."/>
            <person name="Andrzejewski T.M."/>
            <person name="Davidsen T.M."/>
            <person name="Wayne K.J."/>
            <person name="Tettelin H."/>
            <person name="Glass J.I."/>
            <person name="Rusch D."/>
            <person name="Podicherti R."/>
            <person name="Tsui H.-C.T."/>
            <person name="Winkler M.E."/>
        </authorList>
    </citation>
    <scope>NUCLEOTIDE SEQUENCE</scope>
</reference>
<evidence type="ECO:0000259" key="1">
    <source>
        <dbReference type="Pfam" id="PF14238"/>
    </source>
</evidence>
<organism evidence="2">
    <name type="scientific">marine metagenome</name>
    <dbReference type="NCBI Taxonomy" id="408172"/>
    <lineage>
        <taxon>unclassified sequences</taxon>
        <taxon>metagenomes</taxon>
        <taxon>ecological metagenomes</taxon>
    </lineage>
</organism>
<dbReference type="EMBL" id="UINC01016147">
    <property type="protein sequence ID" value="SVA67456.1"/>
    <property type="molecule type" value="Genomic_DNA"/>
</dbReference>
<dbReference type="InterPro" id="IPR025641">
    <property type="entry name" value="DUF4340"/>
</dbReference>
<protein>
    <recommendedName>
        <fullName evidence="1">DUF4340 domain-containing protein</fullName>
    </recommendedName>
</protein>
<gene>
    <name evidence="2" type="ORF">METZ01_LOCUS120310</name>
</gene>
<name>A0A381XRN1_9ZZZZ</name>
<dbReference type="AlphaFoldDB" id="A0A381XRN1"/>
<sequence>MIRKSTWWLMGLAALAVAYTLIFEVDRKAPTPKMPKFLPDFSESDITGISIAYNGTNALKLVRLPERWQLESPVHYPANPLGPMSLLDRISKLRPLGHRDLDPTEFGFNPPRVVIRLDSENPVELQLGDLSPLNDKVYARVPGRPGIFILSKDILDVLPPTPNFWRDSGLFHLGKQRLAVDTVSIRAGPRNMVLTQNATNQTWRVTLPAPVKRGNKAGIEELLIKLWNWPVVEFVTDNPKADLEPFGLHSPEAELVLGRGTNRLAA</sequence>
<feature type="non-terminal residue" evidence="2">
    <location>
        <position position="266"/>
    </location>
</feature>
<evidence type="ECO:0000313" key="2">
    <source>
        <dbReference type="EMBL" id="SVA67456.1"/>
    </source>
</evidence>
<proteinExistence type="predicted"/>
<dbReference type="Pfam" id="PF14238">
    <property type="entry name" value="DUF4340"/>
    <property type="match status" value="1"/>
</dbReference>
<feature type="domain" description="DUF4340" evidence="1">
    <location>
        <begin position="68"/>
        <end position="251"/>
    </location>
</feature>